<evidence type="ECO:0000313" key="1">
    <source>
        <dbReference type="EMBL" id="WVY95848.1"/>
    </source>
</evidence>
<evidence type="ECO:0000313" key="2">
    <source>
        <dbReference type="Proteomes" id="UP001374535"/>
    </source>
</evidence>
<dbReference type="Proteomes" id="UP001374535">
    <property type="component" value="Chromosome 9"/>
</dbReference>
<accession>A0AAQ3RKH9</accession>
<proteinExistence type="predicted"/>
<sequence>MKGTWLVEDREAKIRGLHLGIFTRGIKQEILRLEIPMHNTKRVARLHHPNNGLYQLCSLSLAVMPLLNDPVKKLTSGTQLHHKVHEHRILVRPLYLNNVGML</sequence>
<gene>
    <name evidence="1" type="ORF">V8G54_027999</name>
</gene>
<organism evidence="1 2">
    <name type="scientific">Vigna mungo</name>
    <name type="common">Black gram</name>
    <name type="synonym">Phaseolus mungo</name>
    <dbReference type="NCBI Taxonomy" id="3915"/>
    <lineage>
        <taxon>Eukaryota</taxon>
        <taxon>Viridiplantae</taxon>
        <taxon>Streptophyta</taxon>
        <taxon>Embryophyta</taxon>
        <taxon>Tracheophyta</taxon>
        <taxon>Spermatophyta</taxon>
        <taxon>Magnoliopsida</taxon>
        <taxon>eudicotyledons</taxon>
        <taxon>Gunneridae</taxon>
        <taxon>Pentapetalae</taxon>
        <taxon>rosids</taxon>
        <taxon>fabids</taxon>
        <taxon>Fabales</taxon>
        <taxon>Fabaceae</taxon>
        <taxon>Papilionoideae</taxon>
        <taxon>50 kb inversion clade</taxon>
        <taxon>NPAAA clade</taxon>
        <taxon>indigoferoid/millettioid clade</taxon>
        <taxon>Phaseoleae</taxon>
        <taxon>Vigna</taxon>
    </lineage>
</organism>
<keyword evidence="2" id="KW-1185">Reference proteome</keyword>
<dbReference type="EMBL" id="CP144692">
    <property type="protein sequence ID" value="WVY95848.1"/>
    <property type="molecule type" value="Genomic_DNA"/>
</dbReference>
<name>A0AAQ3RKH9_VIGMU</name>
<reference evidence="1 2" key="1">
    <citation type="journal article" date="2023" name="Life. Sci Alliance">
        <title>Evolutionary insights into 3D genome organization and epigenetic landscape of Vigna mungo.</title>
        <authorList>
            <person name="Junaid A."/>
            <person name="Singh B."/>
            <person name="Bhatia S."/>
        </authorList>
    </citation>
    <scope>NUCLEOTIDE SEQUENCE [LARGE SCALE GENOMIC DNA]</scope>
    <source>
        <strain evidence="1">Urdbean</strain>
    </source>
</reference>
<protein>
    <submittedName>
        <fullName evidence="1">Uncharacterized protein</fullName>
    </submittedName>
</protein>
<dbReference type="AlphaFoldDB" id="A0AAQ3RKH9"/>